<dbReference type="PANTHER" id="PTHR40761:SF1">
    <property type="entry name" value="CONSERVED INTEGRAL MEMBRANE ALANINE VALINE AND LEUCINE RICH PROTEIN-RELATED"/>
    <property type="match status" value="1"/>
</dbReference>
<evidence type="ECO:0000256" key="1">
    <source>
        <dbReference type="SAM" id="Phobius"/>
    </source>
</evidence>
<feature type="transmembrane region" description="Helical" evidence="1">
    <location>
        <begin position="62"/>
        <end position="84"/>
    </location>
</feature>
<feature type="transmembrane region" description="Helical" evidence="1">
    <location>
        <begin position="38"/>
        <end position="56"/>
    </location>
</feature>
<feature type="transmembrane region" description="Helical" evidence="1">
    <location>
        <begin position="150"/>
        <end position="171"/>
    </location>
</feature>
<evidence type="ECO:0000313" key="3">
    <source>
        <dbReference type="Proteomes" id="UP000619260"/>
    </source>
</evidence>
<keyword evidence="3" id="KW-1185">Reference proteome</keyword>
<evidence type="ECO:0000313" key="2">
    <source>
        <dbReference type="EMBL" id="GIJ50148.1"/>
    </source>
</evidence>
<organism evidence="2 3">
    <name type="scientific">Virgisporangium aliadipatigenens</name>
    <dbReference type="NCBI Taxonomy" id="741659"/>
    <lineage>
        <taxon>Bacteria</taxon>
        <taxon>Bacillati</taxon>
        <taxon>Actinomycetota</taxon>
        <taxon>Actinomycetes</taxon>
        <taxon>Micromonosporales</taxon>
        <taxon>Micromonosporaceae</taxon>
        <taxon>Virgisporangium</taxon>
    </lineage>
</organism>
<feature type="transmembrane region" description="Helical" evidence="1">
    <location>
        <begin position="241"/>
        <end position="261"/>
    </location>
</feature>
<accession>A0A8J3YTI1</accession>
<reference evidence="2" key="1">
    <citation type="submission" date="2021-01" db="EMBL/GenBank/DDBJ databases">
        <title>Whole genome shotgun sequence of Virgisporangium aliadipatigenens NBRC 105644.</title>
        <authorList>
            <person name="Komaki H."/>
            <person name="Tamura T."/>
        </authorList>
    </citation>
    <scope>NUCLEOTIDE SEQUENCE</scope>
    <source>
        <strain evidence="2">NBRC 105644</strain>
    </source>
</reference>
<keyword evidence="1" id="KW-0812">Transmembrane</keyword>
<feature type="transmembrane region" description="Helical" evidence="1">
    <location>
        <begin position="91"/>
        <end position="110"/>
    </location>
</feature>
<protein>
    <submittedName>
        <fullName evidence="2">Membrane protein</fullName>
    </submittedName>
</protein>
<comment type="caution">
    <text evidence="2">The sequence shown here is derived from an EMBL/GenBank/DDBJ whole genome shotgun (WGS) entry which is preliminary data.</text>
</comment>
<dbReference type="AlphaFoldDB" id="A0A8J3YTI1"/>
<dbReference type="PANTHER" id="PTHR40761">
    <property type="entry name" value="CONSERVED INTEGRAL MEMBRANE ALANINE VALINE AND LEUCINE RICH PROTEIN-RELATED"/>
    <property type="match status" value="1"/>
</dbReference>
<sequence length="286" mass="29033">MIAAYGVANLLQSVAAARTDLHQGFNPRLLLKLGQHRAYVIGVGCQFAAFALAFLARRDLPLFLVQSAVAAGLGITAVLGVAVLKWRLPAAELVLLVVLGVGLGGLIVAAEPMPSRQLPAAGVVLLVVALFAIGATGFFAVRLHGAPGSVVLGALAGLAFGAAAVASRPLASVHSLDRFASDPLLYLVVLHSVVGQLLLGLAMQRGSTTAAVAAMDAAAAVPAAIVGLVFLGDSIHPGREWIAAVGFLATLLAVIGLSFYAEPQHHHEVADVPSGRVSAPPAAARS</sequence>
<dbReference type="EMBL" id="BOPF01000033">
    <property type="protein sequence ID" value="GIJ50148.1"/>
    <property type="molecule type" value="Genomic_DNA"/>
</dbReference>
<keyword evidence="1" id="KW-1133">Transmembrane helix</keyword>
<feature type="transmembrane region" description="Helical" evidence="1">
    <location>
        <begin position="183"/>
        <end position="203"/>
    </location>
</feature>
<feature type="transmembrane region" description="Helical" evidence="1">
    <location>
        <begin position="210"/>
        <end position="229"/>
    </location>
</feature>
<proteinExistence type="predicted"/>
<dbReference type="Proteomes" id="UP000619260">
    <property type="component" value="Unassembled WGS sequence"/>
</dbReference>
<feature type="transmembrane region" description="Helical" evidence="1">
    <location>
        <begin position="122"/>
        <end position="143"/>
    </location>
</feature>
<gene>
    <name evidence="2" type="ORF">Val02_70340</name>
</gene>
<name>A0A8J3YTI1_9ACTN</name>
<keyword evidence="1" id="KW-0472">Membrane</keyword>